<dbReference type="Gene3D" id="3.40.50.150">
    <property type="entry name" value="Vaccinia Virus protein VP39"/>
    <property type="match status" value="1"/>
</dbReference>
<name>A0A814LVG8_9BILA</name>
<dbReference type="AlphaFoldDB" id="A0A814LVG8"/>
<evidence type="ECO:0000256" key="1">
    <source>
        <dbReference type="SAM" id="Phobius"/>
    </source>
</evidence>
<keyword evidence="1" id="KW-0472">Membrane</keyword>
<dbReference type="Proteomes" id="UP000663864">
    <property type="component" value="Unassembled WGS sequence"/>
</dbReference>
<accession>A0A814LVG8</accession>
<sequence length="352" mass="40576">MNYKEGSSLIRSNRSILTGVSIVIISILTLYYFFLYLNVNNIICIRFPLSTKSNLINNSNLTQIQTILFPSFIYSLDNECKNDLNDTSSNIRKQEFDTIFKTGRWNKIGSRSGGGSSLEGAYDWLRHLRTLFEHYSIRSMADIPCGDTYWQFSLREINTIEELYFGGDISLSVVQQNQKLYKFKHYNKLFQYWDLVNCPTPTYTYKNSTHEINGNQFDLIIVRDALQHMHIRNGLKAVRNAIMSGAKFFALSTYPPNGKSSASNTRSIGKNESLPLTPVECMNKSYCISGGIKDGDWYPNNINCHPFNFPLNKAILVQPSHEKFHMEHDEIHIYKIDEELKKIVEKYDKACS</sequence>
<dbReference type="EMBL" id="CAJNOT010000745">
    <property type="protein sequence ID" value="CAF1070705.1"/>
    <property type="molecule type" value="Genomic_DNA"/>
</dbReference>
<keyword evidence="1" id="KW-0812">Transmembrane</keyword>
<keyword evidence="1" id="KW-1133">Transmembrane helix</keyword>
<evidence type="ECO:0000313" key="2">
    <source>
        <dbReference type="EMBL" id="CAF1070705.1"/>
    </source>
</evidence>
<dbReference type="SUPFAM" id="SSF53335">
    <property type="entry name" value="S-adenosyl-L-methionine-dependent methyltransferases"/>
    <property type="match status" value="1"/>
</dbReference>
<reference evidence="2" key="1">
    <citation type="submission" date="2021-02" db="EMBL/GenBank/DDBJ databases">
        <authorList>
            <person name="Nowell W R."/>
        </authorList>
    </citation>
    <scope>NUCLEOTIDE SEQUENCE</scope>
</reference>
<gene>
    <name evidence="2" type="ORF">ZHD862_LOCUS16056</name>
</gene>
<evidence type="ECO:0000313" key="3">
    <source>
        <dbReference type="Proteomes" id="UP000663864"/>
    </source>
</evidence>
<protein>
    <submittedName>
        <fullName evidence="2">Uncharacterized protein</fullName>
    </submittedName>
</protein>
<proteinExistence type="predicted"/>
<organism evidence="2 3">
    <name type="scientific">Rotaria sordida</name>
    <dbReference type="NCBI Taxonomy" id="392033"/>
    <lineage>
        <taxon>Eukaryota</taxon>
        <taxon>Metazoa</taxon>
        <taxon>Spiralia</taxon>
        <taxon>Gnathifera</taxon>
        <taxon>Rotifera</taxon>
        <taxon>Eurotatoria</taxon>
        <taxon>Bdelloidea</taxon>
        <taxon>Philodinida</taxon>
        <taxon>Philodinidae</taxon>
        <taxon>Rotaria</taxon>
    </lineage>
</organism>
<feature type="transmembrane region" description="Helical" evidence="1">
    <location>
        <begin position="16"/>
        <end position="37"/>
    </location>
</feature>
<dbReference type="InterPro" id="IPR029063">
    <property type="entry name" value="SAM-dependent_MTases_sf"/>
</dbReference>
<comment type="caution">
    <text evidence="2">The sequence shown here is derived from an EMBL/GenBank/DDBJ whole genome shotgun (WGS) entry which is preliminary data.</text>
</comment>